<dbReference type="Pfam" id="PF03798">
    <property type="entry name" value="TRAM_LAG1_CLN8"/>
    <property type="match status" value="1"/>
</dbReference>
<dbReference type="InterPro" id="IPR006634">
    <property type="entry name" value="TLC-dom"/>
</dbReference>
<protein>
    <recommendedName>
        <fullName evidence="6">TLC domain-containing protein</fullName>
    </recommendedName>
</protein>
<keyword evidence="2 5" id="KW-0812">Transmembrane</keyword>
<evidence type="ECO:0000256" key="1">
    <source>
        <dbReference type="ARBA" id="ARBA00004141"/>
    </source>
</evidence>
<evidence type="ECO:0000259" key="6">
    <source>
        <dbReference type="Pfam" id="PF03798"/>
    </source>
</evidence>
<reference evidence="7 8" key="1">
    <citation type="submission" date="2024-04" db="EMBL/GenBank/DDBJ databases">
        <title>genome sequences of Mucor flavus KT1a and Helicostylum pulchrum KT1b strains isolated from the surface of a dry-aged beef.</title>
        <authorList>
            <person name="Toyotome T."/>
            <person name="Hosono M."/>
            <person name="Torimaru M."/>
            <person name="Fukuda K."/>
            <person name="Mikami N."/>
        </authorList>
    </citation>
    <scope>NUCLEOTIDE SEQUENCE [LARGE SCALE GENOMIC DNA]</scope>
    <source>
        <strain evidence="7 8">KT1a</strain>
    </source>
</reference>
<dbReference type="Proteomes" id="UP001473302">
    <property type="component" value="Unassembled WGS sequence"/>
</dbReference>
<feature type="transmembrane region" description="Helical" evidence="5">
    <location>
        <begin position="79"/>
        <end position="105"/>
    </location>
</feature>
<feature type="transmembrane region" description="Helical" evidence="5">
    <location>
        <begin position="153"/>
        <end position="176"/>
    </location>
</feature>
<feature type="transmembrane region" description="Helical" evidence="5">
    <location>
        <begin position="126"/>
        <end position="147"/>
    </location>
</feature>
<organism evidence="7 8">
    <name type="scientific">Mucor flavus</name>
    <dbReference type="NCBI Taxonomy" id="439312"/>
    <lineage>
        <taxon>Eukaryota</taxon>
        <taxon>Fungi</taxon>
        <taxon>Fungi incertae sedis</taxon>
        <taxon>Mucoromycota</taxon>
        <taxon>Mucoromycotina</taxon>
        <taxon>Mucoromycetes</taxon>
        <taxon>Mucorales</taxon>
        <taxon>Mucorineae</taxon>
        <taxon>Mucoraceae</taxon>
        <taxon>Mucor</taxon>
    </lineage>
</organism>
<evidence type="ECO:0000256" key="4">
    <source>
        <dbReference type="ARBA" id="ARBA00023136"/>
    </source>
</evidence>
<evidence type="ECO:0000256" key="5">
    <source>
        <dbReference type="SAM" id="Phobius"/>
    </source>
</evidence>
<keyword evidence="3 5" id="KW-1133">Transmembrane helix</keyword>
<keyword evidence="8" id="KW-1185">Reference proteome</keyword>
<feature type="domain" description="TLC" evidence="6">
    <location>
        <begin position="138"/>
        <end position="184"/>
    </location>
</feature>
<evidence type="ECO:0000256" key="3">
    <source>
        <dbReference type="ARBA" id="ARBA00022989"/>
    </source>
</evidence>
<accession>A0ABP9YN46</accession>
<sequence>MDSDLQLEKSKRQANPACPKQQRTIGFKRHVLEHELEITGVISLCVLVGYCLGDPKAIKCLSLSYQVGTDQYDRGVDDYYFVAFWVVTFTFLCAVAMRFFFHPVAKLFGIKSFSKRERLAEQGRSFAYYTVFWSLGMLAKILKYLGLSLSCDIAFGLFALSWPITRHILFTSIIWATARKNAEDTRSDEEDEEKDRH</sequence>
<evidence type="ECO:0000313" key="8">
    <source>
        <dbReference type="Proteomes" id="UP001473302"/>
    </source>
</evidence>
<proteinExistence type="predicted"/>
<gene>
    <name evidence="7" type="ORF">MFLAVUS_001672</name>
</gene>
<evidence type="ECO:0000256" key="2">
    <source>
        <dbReference type="ARBA" id="ARBA00022692"/>
    </source>
</evidence>
<evidence type="ECO:0000313" key="7">
    <source>
        <dbReference type="EMBL" id="GAA5808282.1"/>
    </source>
</evidence>
<keyword evidence="4 5" id="KW-0472">Membrane</keyword>
<comment type="subcellular location">
    <subcellularLocation>
        <location evidence="1">Membrane</location>
        <topology evidence="1">Multi-pass membrane protein</topology>
    </subcellularLocation>
</comment>
<name>A0ABP9YN46_9FUNG</name>
<comment type="caution">
    <text evidence="7">The sequence shown here is derived from an EMBL/GenBank/DDBJ whole genome shotgun (WGS) entry which is preliminary data.</text>
</comment>
<dbReference type="EMBL" id="BAABUK010000003">
    <property type="protein sequence ID" value="GAA5808282.1"/>
    <property type="molecule type" value="Genomic_DNA"/>
</dbReference>